<dbReference type="SUPFAM" id="SSF48264">
    <property type="entry name" value="Cytochrome P450"/>
    <property type="match status" value="1"/>
</dbReference>
<dbReference type="InterPro" id="IPR036396">
    <property type="entry name" value="Cyt_P450_sf"/>
</dbReference>
<keyword evidence="5" id="KW-1185">Reference proteome</keyword>
<dbReference type="GO" id="GO:0005506">
    <property type="term" value="F:iron ion binding"/>
    <property type="evidence" value="ECO:0007669"/>
    <property type="project" value="InterPro"/>
</dbReference>
<dbReference type="AlphaFoldDB" id="A0A9N8VIN0"/>
<gene>
    <name evidence="4" type="ORF">AGERDE_LOCUS1778</name>
</gene>
<keyword evidence="2" id="KW-0479">Metal-binding</keyword>
<dbReference type="PRINTS" id="PR00385">
    <property type="entry name" value="P450"/>
</dbReference>
<dbReference type="Gene3D" id="1.10.630.10">
    <property type="entry name" value="Cytochrome P450"/>
    <property type="match status" value="1"/>
</dbReference>
<dbReference type="CDD" id="cd11069">
    <property type="entry name" value="CYP_FUM15-like"/>
    <property type="match status" value="1"/>
</dbReference>
<dbReference type="InterPro" id="IPR001128">
    <property type="entry name" value="Cyt_P450"/>
</dbReference>
<dbReference type="GO" id="GO:0004497">
    <property type="term" value="F:monooxygenase activity"/>
    <property type="evidence" value="ECO:0007669"/>
    <property type="project" value="InterPro"/>
</dbReference>
<evidence type="ECO:0000313" key="5">
    <source>
        <dbReference type="Proteomes" id="UP000789831"/>
    </source>
</evidence>
<comment type="cofactor">
    <cofactor evidence="2">
        <name>heme</name>
        <dbReference type="ChEBI" id="CHEBI:30413"/>
    </cofactor>
</comment>
<dbReference type="GO" id="GO:0016705">
    <property type="term" value="F:oxidoreductase activity, acting on paired donors, with incorporation or reduction of molecular oxygen"/>
    <property type="evidence" value="ECO:0007669"/>
    <property type="project" value="InterPro"/>
</dbReference>
<name>A0A9N8VIN0_9GLOM</name>
<evidence type="ECO:0000256" key="2">
    <source>
        <dbReference type="PIRSR" id="PIRSR602401-1"/>
    </source>
</evidence>
<dbReference type="OrthoDB" id="1470350at2759"/>
<dbReference type="EMBL" id="CAJVPL010000131">
    <property type="protein sequence ID" value="CAG8451840.1"/>
    <property type="molecule type" value="Genomic_DNA"/>
</dbReference>
<dbReference type="InterPro" id="IPR002401">
    <property type="entry name" value="Cyt_P450_E_grp-I"/>
</dbReference>
<reference evidence="4" key="1">
    <citation type="submission" date="2021-06" db="EMBL/GenBank/DDBJ databases">
        <authorList>
            <person name="Kallberg Y."/>
            <person name="Tangrot J."/>
            <person name="Rosling A."/>
        </authorList>
    </citation>
    <scope>NUCLEOTIDE SEQUENCE</scope>
    <source>
        <strain evidence="4">MT106</strain>
    </source>
</reference>
<evidence type="ECO:0000256" key="1">
    <source>
        <dbReference type="ARBA" id="ARBA00010617"/>
    </source>
</evidence>
<comment type="similarity">
    <text evidence="1">Belongs to the cytochrome P450 family.</text>
</comment>
<dbReference type="Proteomes" id="UP000789831">
    <property type="component" value="Unassembled WGS sequence"/>
</dbReference>
<dbReference type="PANTHER" id="PTHR24291:SF175">
    <property type="entry name" value="CYTOCHROME P450"/>
    <property type="match status" value="1"/>
</dbReference>
<evidence type="ECO:0000256" key="3">
    <source>
        <dbReference type="SAM" id="Phobius"/>
    </source>
</evidence>
<keyword evidence="3" id="KW-0472">Membrane</keyword>
<feature type="binding site" description="axial binding residue" evidence="2">
    <location>
        <position position="453"/>
    </location>
    <ligand>
        <name>heme</name>
        <dbReference type="ChEBI" id="CHEBI:30413"/>
    </ligand>
    <ligandPart>
        <name>Fe</name>
        <dbReference type="ChEBI" id="CHEBI:18248"/>
    </ligandPart>
</feature>
<accession>A0A9N8VIN0</accession>
<dbReference type="InterPro" id="IPR050196">
    <property type="entry name" value="Cytochrome_P450_Monoox"/>
</dbReference>
<proteinExistence type="inferred from homology"/>
<protein>
    <submittedName>
        <fullName evidence="4">99_t:CDS:1</fullName>
    </submittedName>
</protein>
<sequence length="507" mass="57951">MIDLYELVILSCTVIAGYLTYKLYLYPFYLSPIRKLPGPPTDAPLMGNTLSFLKEEFGVPQLRWAEKYGGLLRFHGFLNVPRIQITDPKLIQHVTVNNVYEYPKPPFLIANLLPILGKGLLLVEGDVHKRQRKLMTPAFTFANIKGMVPIFAKPLHTLKKIWIELLENHKDGKEIQIDIMSFMSKATLDAIGMIGFNYQLNALTGNDELANAYTMAFGTENKPHALYIILSNYFPIMRNIPIKANRDTQRASKIVDKVSMRLVKERQEAAIKGELEGNDLLTSLIKVNLQQSNEEEKMSDIELQQQIMTILAAGHETTSVATTWAIWFLSKHLDIQDTLRKEIIEHFPDSDFVPDFDTINSLEYLNCVIKETMRLVPPVPIGLRIASKDDILNGYLIPKGTRVSINIVAMHRLSSFWGPDAEKFVPSRWLDPTLTTKLSNFNYLPFLTGPRSCIGNKVALNEFKVFLAVLIRNFKFREIEGFAVKKELRITWRPKPNLKCWVSRVKE</sequence>
<dbReference type="GO" id="GO:0020037">
    <property type="term" value="F:heme binding"/>
    <property type="evidence" value="ECO:0007669"/>
    <property type="project" value="InterPro"/>
</dbReference>
<keyword evidence="3" id="KW-0812">Transmembrane</keyword>
<keyword evidence="2" id="KW-0349">Heme</keyword>
<evidence type="ECO:0000313" key="4">
    <source>
        <dbReference type="EMBL" id="CAG8451840.1"/>
    </source>
</evidence>
<keyword evidence="3" id="KW-1133">Transmembrane helix</keyword>
<dbReference type="PANTHER" id="PTHR24291">
    <property type="entry name" value="CYTOCHROME P450 FAMILY 4"/>
    <property type="match status" value="1"/>
</dbReference>
<dbReference type="Pfam" id="PF00067">
    <property type="entry name" value="p450"/>
    <property type="match status" value="1"/>
</dbReference>
<dbReference type="PRINTS" id="PR00463">
    <property type="entry name" value="EP450I"/>
</dbReference>
<comment type="caution">
    <text evidence="4">The sequence shown here is derived from an EMBL/GenBank/DDBJ whole genome shotgun (WGS) entry which is preliminary data.</text>
</comment>
<keyword evidence="2" id="KW-0408">Iron</keyword>
<feature type="transmembrane region" description="Helical" evidence="3">
    <location>
        <begin position="7"/>
        <end position="29"/>
    </location>
</feature>
<organism evidence="4 5">
    <name type="scientific">Ambispora gerdemannii</name>
    <dbReference type="NCBI Taxonomy" id="144530"/>
    <lineage>
        <taxon>Eukaryota</taxon>
        <taxon>Fungi</taxon>
        <taxon>Fungi incertae sedis</taxon>
        <taxon>Mucoromycota</taxon>
        <taxon>Glomeromycotina</taxon>
        <taxon>Glomeromycetes</taxon>
        <taxon>Archaeosporales</taxon>
        <taxon>Ambisporaceae</taxon>
        <taxon>Ambispora</taxon>
    </lineage>
</organism>